<dbReference type="AlphaFoldDB" id="A0A8J3B648"/>
<dbReference type="EMBL" id="BMQB01000001">
    <property type="protein sequence ID" value="GGJ75198.1"/>
    <property type="molecule type" value="Genomic_DNA"/>
</dbReference>
<organism evidence="3 4">
    <name type="scientific">Pilimelia anulata</name>
    <dbReference type="NCBI Taxonomy" id="53371"/>
    <lineage>
        <taxon>Bacteria</taxon>
        <taxon>Bacillati</taxon>
        <taxon>Actinomycetota</taxon>
        <taxon>Actinomycetes</taxon>
        <taxon>Micromonosporales</taxon>
        <taxon>Micromonosporaceae</taxon>
        <taxon>Pilimelia</taxon>
    </lineage>
</organism>
<dbReference type="InterPro" id="IPR050570">
    <property type="entry name" value="Cell_wall_metabolism_enzyme"/>
</dbReference>
<dbReference type="RefSeq" id="WP_189168033.1">
    <property type="nucleotide sequence ID" value="NZ_BMQB01000001.1"/>
</dbReference>
<keyword evidence="4" id="KW-1185">Reference proteome</keyword>
<evidence type="ECO:0000256" key="1">
    <source>
        <dbReference type="SAM" id="SignalP"/>
    </source>
</evidence>
<feature type="chain" id="PRO_5035234619" description="M23ase beta-sheet core domain-containing protein" evidence="1">
    <location>
        <begin position="28"/>
        <end position="352"/>
    </location>
</feature>
<accession>A0A8J3B648</accession>
<evidence type="ECO:0000259" key="2">
    <source>
        <dbReference type="Pfam" id="PF01551"/>
    </source>
</evidence>
<evidence type="ECO:0000313" key="4">
    <source>
        <dbReference type="Proteomes" id="UP000649739"/>
    </source>
</evidence>
<feature type="signal peptide" evidence="1">
    <location>
        <begin position="1"/>
        <end position="27"/>
    </location>
</feature>
<dbReference type="PANTHER" id="PTHR21666:SF270">
    <property type="entry name" value="MUREIN HYDROLASE ACTIVATOR ENVC"/>
    <property type="match status" value="1"/>
</dbReference>
<dbReference type="InterPro" id="IPR016047">
    <property type="entry name" value="M23ase_b-sheet_dom"/>
</dbReference>
<reference evidence="3" key="1">
    <citation type="journal article" date="2014" name="Int. J. Syst. Evol. Microbiol.">
        <title>Complete genome sequence of Corynebacterium casei LMG S-19264T (=DSM 44701T), isolated from a smear-ripened cheese.</title>
        <authorList>
            <consortium name="US DOE Joint Genome Institute (JGI-PGF)"/>
            <person name="Walter F."/>
            <person name="Albersmeier A."/>
            <person name="Kalinowski J."/>
            <person name="Ruckert C."/>
        </authorList>
    </citation>
    <scope>NUCLEOTIDE SEQUENCE</scope>
    <source>
        <strain evidence="3">JCM 3090</strain>
    </source>
</reference>
<dbReference type="Proteomes" id="UP000649739">
    <property type="component" value="Unassembled WGS sequence"/>
</dbReference>
<name>A0A8J3B648_9ACTN</name>
<dbReference type="CDD" id="cd12797">
    <property type="entry name" value="M23_peptidase"/>
    <property type="match status" value="1"/>
</dbReference>
<dbReference type="Pfam" id="PF01551">
    <property type="entry name" value="Peptidase_M23"/>
    <property type="match status" value="1"/>
</dbReference>
<dbReference type="GO" id="GO:0004222">
    <property type="term" value="F:metalloendopeptidase activity"/>
    <property type="evidence" value="ECO:0007669"/>
    <property type="project" value="TreeGrafter"/>
</dbReference>
<protein>
    <recommendedName>
        <fullName evidence="2">M23ase beta-sheet core domain-containing protein</fullName>
    </recommendedName>
</protein>
<comment type="caution">
    <text evidence="3">The sequence shown here is derived from an EMBL/GenBank/DDBJ whole genome shotgun (WGS) entry which is preliminary data.</text>
</comment>
<proteinExistence type="predicted"/>
<sequence>MNVRLAALVAAASPIFLILGAAMTAAASGALDLDPGSTACLPAGGATQPGGAGPSPVNLTAIQRGNARIIYIVGTRLGLPHRGGVVAIATALQESTLRNLTVAVDHDSLGLFQQRPSQGWGTPAQLVDPVYASTAFYQRLIQVPAWEHLTITQAAQAVQRSAFPDAYAKWEPLAAQLASDVGSKLGRAPGSDSEHCLSSPSNSGWLQPVSAPIVSGFRTADRPDHNGVDLGAARGTPIRAAAAGTVSVATCEVVPASWGCNRDGGMSIGGCGWYIDLVSAGEVVTRYCHMLTRPAVGEGQRVAAGQVLGVVGSSGNASGPHLHYEVHLRGGRGSDSAVDPIVFMRQHGAPLN</sequence>
<gene>
    <name evidence="3" type="ORF">GCM10010123_01470</name>
</gene>
<dbReference type="InterPro" id="IPR011055">
    <property type="entry name" value="Dup_hybrid_motif"/>
</dbReference>
<dbReference type="PANTHER" id="PTHR21666">
    <property type="entry name" value="PEPTIDASE-RELATED"/>
    <property type="match status" value="1"/>
</dbReference>
<reference evidence="3" key="2">
    <citation type="submission" date="2020-09" db="EMBL/GenBank/DDBJ databases">
        <authorList>
            <person name="Sun Q."/>
            <person name="Ohkuma M."/>
        </authorList>
    </citation>
    <scope>NUCLEOTIDE SEQUENCE</scope>
    <source>
        <strain evidence="3">JCM 3090</strain>
    </source>
</reference>
<keyword evidence="1" id="KW-0732">Signal</keyword>
<dbReference type="SUPFAM" id="SSF51261">
    <property type="entry name" value="Duplicated hybrid motif"/>
    <property type="match status" value="1"/>
</dbReference>
<dbReference type="Gene3D" id="2.70.70.10">
    <property type="entry name" value="Glucose Permease (Domain IIA)"/>
    <property type="match status" value="1"/>
</dbReference>
<feature type="domain" description="M23ase beta-sheet core" evidence="2">
    <location>
        <begin position="225"/>
        <end position="330"/>
    </location>
</feature>
<evidence type="ECO:0000313" key="3">
    <source>
        <dbReference type="EMBL" id="GGJ75198.1"/>
    </source>
</evidence>